<gene>
    <name evidence="3" type="ORF">PUN28_016605</name>
</gene>
<dbReference type="Pfam" id="PF07898">
    <property type="entry name" value="DUF1676"/>
    <property type="match status" value="1"/>
</dbReference>
<keyword evidence="2" id="KW-0472">Membrane</keyword>
<accession>A0AAW2EMU1</accession>
<keyword evidence="4" id="KW-1185">Reference proteome</keyword>
<dbReference type="Proteomes" id="UP001430953">
    <property type="component" value="Unassembled WGS sequence"/>
</dbReference>
<dbReference type="GO" id="GO:0016020">
    <property type="term" value="C:membrane"/>
    <property type="evidence" value="ECO:0007669"/>
    <property type="project" value="TreeGrafter"/>
</dbReference>
<feature type="compositionally biased region" description="Gly residues" evidence="1">
    <location>
        <begin position="280"/>
        <end position="290"/>
    </location>
</feature>
<organism evidence="3 4">
    <name type="scientific">Cardiocondyla obscurior</name>
    <dbReference type="NCBI Taxonomy" id="286306"/>
    <lineage>
        <taxon>Eukaryota</taxon>
        <taxon>Metazoa</taxon>
        <taxon>Ecdysozoa</taxon>
        <taxon>Arthropoda</taxon>
        <taxon>Hexapoda</taxon>
        <taxon>Insecta</taxon>
        <taxon>Pterygota</taxon>
        <taxon>Neoptera</taxon>
        <taxon>Endopterygota</taxon>
        <taxon>Hymenoptera</taxon>
        <taxon>Apocrita</taxon>
        <taxon>Aculeata</taxon>
        <taxon>Formicoidea</taxon>
        <taxon>Formicidae</taxon>
        <taxon>Myrmicinae</taxon>
        <taxon>Cardiocondyla</taxon>
    </lineage>
</organism>
<evidence type="ECO:0000313" key="3">
    <source>
        <dbReference type="EMBL" id="KAL0105073.1"/>
    </source>
</evidence>
<comment type="caution">
    <text evidence="3">The sequence shown here is derived from an EMBL/GenBank/DDBJ whole genome shotgun (WGS) entry which is preliminary data.</text>
</comment>
<protein>
    <submittedName>
        <fullName evidence="3">Uncharacterized protein</fullName>
    </submittedName>
</protein>
<name>A0AAW2EMU1_9HYME</name>
<feature type="region of interest" description="Disordered" evidence="1">
    <location>
        <begin position="441"/>
        <end position="462"/>
    </location>
</feature>
<feature type="transmembrane region" description="Helical" evidence="2">
    <location>
        <begin position="204"/>
        <end position="228"/>
    </location>
</feature>
<evidence type="ECO:0000256" key="1">
    <source>
        <dbReference type="SAM" id="MobiDB-lite"/>
    </source>
</evidence>
<dbReference type="EMBL" id="JADYXP020000019">
    <property type="protein sequence ID" value="KAL0105073.1"/>
    <property type="molecule type" value="Genomic_DNA"/>
</dbReference>
<keyword evidence="2" id="KW-0812">Transmembrane</keyword>
<feature type="compositionally biased region" description="Polar residues" evidence="1">
    <location>
        <begin position="442"/>
        <end position="456"/>
    </location>
</feature>
<proteinExistence type="predicted"/>
<dbReference type="InterPro" id="IPR012464">
    <property type="entry name" value="DUF1676"/>
</dbReference>
<feature type="region of interest" description="Disordered" evidence="1">
    <location>
        <begin position="255"/>
        <end position="290"/>
    </location>
</feature>
<sequence>MAIVTKCSENTANDINLDDYVLDTELHKVPAERQILNFRKNGIKVNVKVIPTIKNDTAQKKEDYFPEFPMRDIGKCIIEFSLTCIKKRFVRFLETVSLLDEITLVGQDVKLVKSATVRRSEARSMNDTDVSVQRTVDDFFDSFTLRITLPTWNSKREKNQIDVMFDDAPAVEGRKKSGCGGGGGKGGKCKMMMMGMMMMMKLKLIALAAMKSMMMGGMSLMLSMMMYMKGKGGGGGGGPWKGGGGDSYKEIVLLTKSSGGGGGGQSDSYGAPPPSSYGPPSGGGGGYGGGGSGWGRSFHKPMIHDGEIKTEIANGPNHIPMTGEVASNAGSIDYLDYQDYQESPSDASSLIFNWNAPNYTVYHQDGDSNVSTGLARNNLRSKATVDARGRSLIFDEDPINPVNVANLIEKNVAATSTTDRPVAAKREFTTNTVHMDEWQATVEKTSSSKASPTNKDTGNELRQTELRAKDIPLLREI</sequence>
<dbReference type="AlphaFoldDB" id="A0AAW2EMU1"/>
<keyword evidence="2" id="KW-1133">Transmembrane helix</keyword>
<evidence type="ECO:0000313" key="4">
    <source>
        <dbReference type="Proteomes" id="UP001430953"/>
    </source>
</evidence>
<dbReference type="PANTHER" id="PTHR21879">
    <property type="entry name" value="FI03362P-RELATED-RELATED"/>
    <property type="match status" value="1"/>
</dbReference>
<dbReference type="PANTHER" id="PTHR21879:SF9">
    <property type="entry name" value="OSIRIS 16"/>
    <property type="match status" value="1"/>
</dbReference>
<reference evidence="3 4" key="1">
    <citation type="submission" date="2023-03" db="EMBL/GenBank/DDBJ databases">
        <title>High recombination rates correlate with genetic variation in Cardiocondyla obscurior ants.</title>
        <authorList>
            <person name="Errbii M."/>
        </authorList>
    </citation>
    <scope>NUCLEOTIDE SEQUENCE [LARGE SCALE GENOMIC DNA]</scope>
    <source>
        <strain evidence="3">Alpha-2009</strain>
        <tissue evidence="3">Whole body</tissue>
    </source>
</reference>
<evidence type="ECO:0000256" key="2">
    <source>
        <dbReference type="SAM" id="Phobius"/>
    </source>
</evidence>